<dbReference type="EMBL" id="QLTR01000002">
    <property type="protein sequence ID" value="RAS69286.1"/>
    <property type="molecule type" value="Genomic_DNA"/>
</dbReference>
<gene>
    <name evidence="2" type="ORF">C1N32_09560</name>
    <name evidence="1" type="ORF">C1O25_08305</name>
    <name evidence="3" type="ORF">DET48_102115</name>
</gene>
<dbReference type="Proteomes" id="UP000236449">
    <property type="component" value="Unassembled WGS sequence"/>
</dbReference>
<dbReference type="Proteomes" id="UP000236547">
    <property type="component" value="Unassembled WGS sequence"/>
</dbReference>
<name>A0A2J8I3H1_VIBDI</name>
<evidence type="ECO:0000313" key="6">
    <source>
        <dbReference type="Proteomes" id="UP000248729"/>
    </source>
</evidence>
<evidence type="ECO:0000313" key="4">
    <source>
        <dbReference type="Proteomes" id="UP000236449"/>
    </source>
</evidence>
<accession>A0A2J8I3H1</accession>
<proteinExistence type="predicted"/>
<evidence type="ECO:0000313" key="3">
    <source>
        <dbReference type="EMBL" id="RAS69286.1"/>
    </source>
</evidence>
<comment type="caution">
    <text evidence="2">The sequence shown here is derived from an EMBL/GenBank/DDBJ whole genome shotgun (WGS) entry which is preliminary data.</text>
</comment>
<dbReference type="EMBL" id="POSK01000005">
    <property type="protein sequence ID" value="PNI05034.1"/>
    <property type="molecule type" value="Genomic_DNA"/>
</dbReference>
<evidence type="ECO:0000313" key="5">
    <source>
        <dbReference type="Proteomes" id="UP000236547"/>
    </source>
</evidence>
<keyword evidence="5" id="KW-1185">Reference proteome</keyword>
<dbReference type="GeneID" id="94025599"/>
<reference evidence="3 6" key="2">
    <citation type="submission" date="2018-06" db="EMBL/GenBank/DDBJ databases">
        <title>Freshwater and sediment microbial communities from various areas in North America, analyzing microbe dynamics in response to fracking.</title>
        <authorList>
            <person name="Lamendella R."/>
        </authorList>
    </citation>
    <scope>NUCLEOTIDE SEQUENCE [LARGE SCALE GENOMIC DNA]</scope>
    <source>
        <strain evidence="3 6">99A</strain>
    </source>
</reference>
<dbReference type="EMBL" id="POSM01000009">
    <property type="protein sequence ID" value="PNI01224.1"/>
    <property type="molecule type" value="Genomic_DNA"/>
</dbReference>
<protein>
    <submittedName>
        <fullName evidence="2">DUF1127 domain-containing protein</fullName>
    </submittedName>
</protein>
<dbReference type="AlphaFoldDB" id="A0A2J8I3H1"/>
<dbReference type="RefSeq" id="WP_042480291.1">
    <property type="nucleotide sequence ID" value="NZ_CBCRWT010000001.1"/>
</dbReference>
<dbReference type="OrthoDB" id="5828826at2"/>
<evidence type="ECO:0000313" key="1">
    <source>
        <dbReference type="EMBL" id="PNI01224.1"/>
    </source>
</evidence>
<dbReference type="Proteomes" id="UP000248729">
    <property type="component" value="Unassembled WGS sequence"/>
</dbReference>
<evidence type="ECO:0000313" key="2">
    <source>
        <dbReference type="EMBL" id="PNI05034.1"/>
    </source>
</evidence>
<sequence length="83" mass="9939">MSHSFYIKLATLLIRADLRREEREWKRKIRRSRYDLPWHNAHLLKDIGLQPDGRPIGVSVPIEAKAKRHVRHIRRVLSLRIPT</sequence>
<organism evidence="2 4">
    <name type="scientific">Vibrio diazotrophicus</name>
    <dbReference type="NCBI Taxonomy" id="685"/>
    <lineage>
        <taxon>Bacteria</taxon>
        <taxon>Pseudomonadati</taxon>
        <taxon>Pseudomonadota</taxon>
        <taxon>Gammaproteobacteria</taxon>
        <taxon>Vibrionales</taxon>
        <taxon>Vibrionaceae</taxon>
        <taxon>Vibrio</taxon>
    </lineage>
</organism>
<reference evidence="4 5" key="1">
    <citation type="submission" date="2018-01" db="EMBL/GenBank/DDBJ databases">
        <title>Draft genome sequences of six Vibrio diazotrophicus strains isolated from deep-sea sediments of the Baltic Sea.</title>
        <authorList>
            <person name="Castillo D."/>
            <person name="Vandieken V."/>
            <person name="Chiang O."/>
            <person name="Middelboe M."/>
        </authorList>
    </citation>
    <scope>NUCLEOTIDE SEQUENCE [LARGE SCALE GENOMIC DNA]</scope>
    <source>
        <strain evidence="2 4">60.27F</strain>
        <strain evidence="1 5">65.10M</strain>
    </source>
</reference>